<keyword evidence="4" id="KW-1185">Reference proteome</keyword>
<proteinExistence type="predicted"/>
<organism evidence="3 4">
    <name type="scientific">Microthlaspi erraticum</name>
    <dbReference type="NCBI Taxonomy" id="1685480"/>
    <lineage>
        <taxon>Eukaryota</taxon>
        <taxon>Viridiplantae</taxon>
        <taxon>Streptophyta</taxon>
        <taxon>Embryophyta</taxon>
        <taxon>Tracheophyta</taxon>
        <taxon>Spermatophyta</taxon>
        <taxon>Magnoliopsida</taxon>
        <taxon>eudicotyledons</taxon>
        <taxon>Gunneridae</taxon>
        <taxon>Pentapetalae</taxon>
        <taxon>rosids</taxon>
        <taxon>malvids</taxon>
        <taxon>Brassicales</taxon>
        <taxon>Brassicaceae</taxon>
        <taxon>Coluteocarpeae</taxon>
        <taxon>Microthlaspi</taxon>
    </lineage>
</organism>
<keyword evidence="1" id="KW-0479">Metal-binding</keyword>
<comment type="caution">
    <text evidence="3">The sequence shown here is derived from an EMBL/GenBank/DDBJ whole genome shotgun (WGS) entry which is preliminary data.</text>
</comment>
<gene>
    <name evidence="3" type="ORF">MERR_LOCUS41910</name>
</gene>
<evidence type="ECO:0000313" key="4">
    <source>
        <dbReference type="Proteomes" id="UP000467841"/>
    </source>
</evidence>
<evidence type="ECO:0000256" key="1">
    <source>
        <dbReference type="ARBA" id="ARBA00022723"/>
    </source>
</evidence>
<protein>
    <submittedName>
        <fullName evidence="3">Uncharacterized protein</fullName>
    </submittedName>
</protein>
<dbReference type="Proteomes" id="UP000467841">
    <property type="component" value="Unassembled WGS sequence"/>
</dbReference>
<accession>A0A6D2KCE1</accession>
<sequence>MQAPMVMAPLECFLQVKPELKGWHKMCSKIVEDISGVSFCIKRLLVDPNSWMYIDLMHITGKVDPIVFIKKLYKARTYAMLKRIEYGNEENPEETRKPNDHFMTCNFEINILDESWYKKVLVALKTIQGVSLIIDGQQNSGYLRGNIESARLMKMMAKAGIESWAMNYGVMYKNATLKTLKPSAKGTEQAEPAKDKEPPPLENVSTSKHYQVVYKKPRGFKRFFC</sequence>
<dbReference type="GO" id="GO:0046872">
    <property type="term" value="F:metal ion binding"/>
    <property type="evidence" value="ECO:0007669"/>
    <property type="project" value="UniProtKB-KW"/>
</dbReference>
<evidence type="ECO:0000313" key="3">
    <source>
        <dbReference type="EMBL" id="CAA7054674.1"/>
    </source>
</evidence>
<evidence type="ECO:0000256" key="2">
    <source>
        <dbReference type="SAM" id="MobiDB-lite"/>
    </source>
</evidence>
<dbReference type="PANTHER" id="PTHR45868:SF35">
    <property type="entry name" value="HYDROXYPROLINE-RICH GLYCOPROTEIN FAMILY PROTEIN"/>
    <property type="match status" value="1"/>
</dbReference>
<dbReference type="AlphaFoldDB" id="A0A6D2KCE1"/>
<feature type="region of interest" description="Disordered" evidence="2">
    <location>
        <begin position="183"/>
        <end position="204"/>
    </location>
</feature>
<dbReference type="OrthoDB" id="1110082at2759"/>
<reference evidence="3" key="1">
    <citation type="submission" date="2020-01" db="EMBL/GenBank/DDBJ databases">
        <authorList>
            <person name="Mishra B."/>
        </authorList>
    </citation>
    <scope>NUCLEOTIDE SEQUENCE [LARGE SCALE GENOMIC DNA]</scope>
</reference>
<name>A0A6D2KCE1_9BRAS</name>
<dbReference type="PANTHER" id="PTHR45868">
    <property type="entry name" value="HEAVY METAL-ASSOCIATED ISOPRENYLATED PLANT PROTEIN 33-RELATED"/>
    <property type="match status" value="1"/>
</dbReference>
<dbReference type="EMBL" id="CACVBM020001584">
    <property type="protein sequence ID" value="CAA7054674.1"/>
    <property type="molecule type" value="Genomic_DNA"/>
</dbReference>